<dbReference type="InterPro" id="IPR013022">
    <property type="entry name" value="Xyl_isomerase-like_TIM-brl"/>
</dbReference>
<feature type="domain" description="Xylose isomerase-like TIM barrel" evidence="1">
    <location>
        <begin position="24"/>
        <end position="254"/>
    </location>
</feature>
<proteinExistence type="predicted"/>
<evidence type="ECO:0000313" key="2">
    <source>
        <dbReference type="EMBL" id="TCL43246.1"/>
    </source>
</evidence>
<accession>A0A9X8Y821</accession>
<protein>
    <submittedName>
        <fullName evidence="2">Protein FrlC</fullName>
    </submittedName>
</protein>
<evidence type="ECO:0000259" key="1">
    <source>
        <dbReference type="Pfam" id="PF01261"/>
    </source>
</evidence>
<dbReference type="EMBL" id="SLUK01000006">
    <property type="protein sequence ID" value="TCL43246.1"/>
    <property type="molecule type" value="Genomic_DNA"/>
</dbReference>
<dbReference type="PANTHER" id="PTHR12110:SF53">
    <property type="entry name" value="BLR5974 PROTEIN"/>
    <property type="match status" value="1"/>
</dbReference>
<dbReference type="PANTHER" id="PTHR12110">
    <property type="entry name" value="HYDROXYPYRUVATE ISOMERASE"/>
    <property type="match status" value="1"/>
</dbReference>
<dbReference type="SUPFAM" id="SSF51658">
    <property type="entry name" value="Xylose isomerase-like"/>
    <property type="match status" value="1"/>
</dbReference>
<organism evidence="2 3">
    <name type="scientific">Harryflintia acetispora</name>
    <dbReference type="NCBI Taxonomy" id="1849041"/>
    <lineage>
        <taxon>Bacteria</taxon>
        <taxon>Bacillati</taxon>
        <taxon>Bacillota</taxon>
        <taxon>Clostridia</taxon>
        <taxon>Eubacteriales</taxon>
        <taxon>Oscillospiraceae</taxon>
        <taxon>Harryflintia</taxon>
    </lineage>
</organism>
<reference evidence="2 3" key="1">
    <citation type="submission" date="2019-03" db="EMBL/GenBank/DDBJ databases">
        <title>Genomic Encyclopedia of Type Strains, Phase IV (KMG-IV): sequencing the most valuable type-strain genomes for metagenomic binning, comparative biology and taxonomic classification.</title>
        <authorList>
            <person name="Goeker M."/>
        </authorList>
    </citation>
    <scope>NUCLEOTIDE SEQUENCE [LARGE SCALE GENOMIC DNA]</scope>
    <source>
        <strain evidence="2 3">DSM 100433</strain>
    </source>
</reference>
<dbReference type="RefSeq" id="WP_165873160.1">
    <property type="nucleotide sequence ID" value="NZ_SLUK01000006.1"/>
</dbReference>
<dbReference type="Gene3D" id="3.20.20.150">
    <property type="entry name" value="Divalent-metal-dependent TIM barrel enzymes"/>
    <property type="match status" value="1"/>
</dbReference>
<name>A0A9X8Y821_9FIRM</name>
<keyword evidence="3" id="KW-1185">Reference proteome</keyword>
<dbReference type="Pfam" id="PF01261">
    <property type="entry name" value="AP_endonuc_2"/>
    <property type="match status" value="1"/>
</dbReference>
<dbReference type="AlphaFoldDB" id="A0A9X8Y821"/>
<dbReference type="InterPro" id="IPR036237">
    <property type="entry name" value="Xyl_isomerase-like_sf"/>
</dbReference>
<dbReference type="InterPro" id="IPR050312">
    <property type="entry name" value="IolE/XylAMocC-like"/>
</dbReference>
<dbReference type="Proteomes" id="UP000294682">
    <property type="component" value="Unassembled WGS sequence"/>
</dbReference>
<evidence type="ECO:0000313" key="3">
    <source>
        <dbReference type="Proteomes" id="UP000294682"/>
    </source>
</evidence>
<comment type="caution">
    <text evidence="2">The sequence shown here is derived from an EMBL/GenBank/DDBJ whole genome shotgun (WGS) entry which is preliminary data.</text>
</comment>
<sequence length="291" mass="33002">MKFSFLTYQFCRYPLEYCFKMGQHYGLDGVEVWGARPHAYAYDLDAGRVAEINGYKKKYGLEISMFTPEILAYPYNLASQEKKEYEETVAYLIRSVEAAAAIGTDKMQITTGHPGYKVDRHKTKAQVGEGIARLCKRAEELGVDIILESLSSYEGNTVTTAHQIGEMIELVGSPALKSMVDVAVPVVMSEPVSEYFDTLGDKMEYLHLCNCPDKDDFHMPVHDANGIIPMKALFKVLERYHYDGWCSLEILGPYFRDPELYLAQFADDIEIICNEYGVKRQRGAAAYTRKD</sequence>
<gene>
    <name evidence="2" type="ORF">EDD78_106106</name>
</gene>